<sequence length="184" mass="21657">MKYAPEDLQMIKDQLGSQSLSTIARRLNRSITALEVKITRLGLSHTKSCTGMLTAGELAKILKIDRNTVMQWILNHDLDYHQRITRSKKKFTFINTDEFWLWAEKNRHKIDFSKLEPDTLPPEPYWVAEERKTPRQVTSYKAWTKNEEKLVLEWHCCGKTLAEISDILGRTRESIRKKIKRLTE</sequence>
<gene>
    <name evidence="2" type="ORF">SAMD00020551_2823</name>
</gene>
<dbReference type="EMBL" id="BASE01000065">
    <property type="protein sequence ID" value="GAM14670.1"/>
    <property type="molecule type" value="Genomic_DNA"/>
</dbReference>
<evidence type="ECO:0000259" key="1">
    <source>
        <dbReference type="Pfam" id="PF12728"/>
    </source>
</evidence>
<dbReference type="InterPro" id="IPR041657">
    <property type="entry name" value="HTH_17"/>
</dbReference>
<organism evidence="2 3">
    <name type="scientific">Mesobacillus selenatarsenatis (strain DSM 18680 / JCM 14380 / FERM P-15431 / SF-1)</name>
    <dbReference type="NCBI Taxonomy" id="1321606"/>
    <lineage>
        <taxon>Bacteria</taxon>
        <taxon>Bacillati</taxon>
        <taxon>Bacillota</taxon>
        <taxon>Bacilli</taxon>
        <taxon>Bacillales</taxon>
        <taxon>Bacillaceae</taxon>
        <taxon>Mesobacillus</taxon>
    </lineage>
</organism>
<protein>
    <submittedName>
        <fullName evidence="2">Phage protein</fullName>
    </submittedName>
</protein>
<dbReference type="STRING" id="1321606.SAMD00020551_2823"/>
<dbReference type="RefSeq" id="WP_041966400.1">
    <property type="nucleotide sequence ID" value="NZ_BASE01000065.1"/>
</dbReference>
<dbReference type="AlphaFoldDB" id="A0A0A8X3V2"/>
<dbReference type="Proteomes" id="UP000031014">
    <property type="component" value="Unassembled WGS sequence"/>
</dbReference>
<keyword evidence="3" id="KW-1185">Reference proteome</keyword>
<accession>A0A0A8X3V2</accession>
<dbReference type="SUPFAM" id="SSF88659">
    <property type="entry name" value="Sigma3 and sigma4 domains of RNA polymerase sigma factors"/>
    <property type="match status" value="1"/>
</dbReference>
<feature type="domain" description="Helix-turn-helix" evidence="1">
    <location>
        <begin position="52"/>
        <end position="106"/>
    </location>
</feature>
<comment type="caution">
    <text evidence="2">The sequence shown here is derived from an EMBL/GenBank/DDBJ whole genome shotgun (WGS) entry which is preliminary data.</text>
</comment>
<evidence type="ECO:0000313" key="2">
    <source>
        <dbReference type="EMBL" id="GAM14670.1"/>
    </source>
</evidence>
<dbReference type="Pfam" id="PF12728">
    <property type="entry name" value="HTH_17"/>
    <property type="match status" value="1"/>
</dbReference>
<name>A0A0A8X3V2_MESS1</name>
<reference evidence="2 3" key="1">
    <citation type="submission" date="2013-06" db="EMBL/GenBank/DDBJ databases">
        <title>Whole genome shotgun sequence of Bacillus selenatarsenatis SF-1.</title>
        <authorList>
            <person name="Kuroda M."/>
            <person name="Sei K."/>
            <person name="Yamashita M."/>
            <person name="Ike M."/>
        </authorList>
    </citation>
    <scope>NUCLEOTIDE SEQUENCE [LARGE SCALE GENOMIC DNA]</scope>
    <source>
        <strain evidence="2 3">SF-1</strain>
    </source>
</reference>
<evidence type="ECO:0000313" key="3">
    <source>
        <dbReference type="Proteomes" id="UP000031014"/>
    </source>
</evidence>
<dbReference type="OrthoDB" id="1669646at2"/>
<proteinExistence type="predicted"/>
<dbReference type="InterPro" id="IPR013324">
    <property type="entry name" value="RNA_pol_sigma_r3/r4-like"/>
</dbReference>